<dbReference type="Gene3D" id="3.40.50.410">
    <property type="entry name" value="von Willebrand factor, type A domain"/>
    <property type="match status" value="1"/>
</dbReference>
<dbReference type="Pfam" id="PF13768">
    <property type="entry name" value="VWA_3"/>
    <property type="match status" value="1"/>
</dbReference>
<keyword evidence="5" id="KW-1185">Reference proteome</keyword>
<evidence type="ECO:0000313" key="5">
    <source>
        <dbReference type="Proteomes" id="UP000182190"/>
    </source>
</evidence>
<dbReference type="PANTHER" id="PTHR45737">
    <property type="entry name" value="VON WILLEBRAND FACTOR A DOMAIN-CONTAINING PROTEIN 5A"/>
    <property type="match status" value="1"/>
</dbReference>
<dbReference type="OrthoDB" id="9784383at2"/>
<evidence type="ECO:0000256" key="1">
    <source>
        <dbReference type="SAM" id="MobiDB-lite"/>
    </source>
</evidence>
<dbReference type="SUPFAM" id="SSF53300">
    <property type="entry name" value="vWA-like"/>
    <property type="match status" value="1"/>
</dbReference>
<feature type="compositionally biased region" description="Polar residues" evidence="1">
    <location>
        <begin position="691"/>
        <end position="705"/>
    </location>
</feature>
<dbReference type="InterPro" id="IPR002035">
    <property type="entry name" value="VWF_A"/>
</dbReference>
<reference evidence="4" key="1">
    <citation type="submission" date="2019-10" db="EMBL/GenBank/DDBJ databases">
        <authorList>
            <consortium name="Genoscope - CEA"/>
            <person name="William W."/>
        </authorList>
    </citation>
    <scope>NUCLEOTIDE SEQUENCE [LARGE SCALE GENOMIC DNA]</scope>
    <source>
        <strain evidence="4">BBR_PRJEB10994</strain>
    </source>
</reference>
<dbReference type="PANTHER" id="PTHR45737:SF6">
    <property type="entry name" value="VON WILLEBRAND FACTOR A DOMAIN-CONTAINING PROTEIN 5A"/>
    <property type="match status" value="1"/>
</dbReference>
<feature type="domain" description="VIT" evidence="3">
    <location>
        <begin position="63"/>
        <end position="191"/>
    </location>
</feature>
<gene>
    <name evidence="4" type="ORF">PL9631_1060136</name>
</gene>
<dbReference type="PROSITE" id="PS51468">
    <property type="entry name" value="VIT"/>
    <property type="match status" value="1"/>
</dbReference>
<protein>
    <submittedName>
        <fullName evidence="4">von Willebrand factor, type A</fullName>
    </submittedName>
</protein>
<dbReference type="AlphaFoldDB" id="A0A7Z9BIL5"/>
<dbReference type="EMBL" id="CZCS02000009">
    <property type="protein sequence ID" value="VXD12633.1"/>
    <property type="molecule type" value="Genomic_DNA"/>
</dbReference>
<proteinExistence type="predicted"/>
<comment type="caution">
    <text evidence="4">The sequence shown here is derived from an EMBL/GenBank/DDBJ whole genome shotgun (WGS) entry which is preliminary data.</text>
</comment>
<dbReference type="NCBIfam" id="NF033769">
    <property type="entry name" value="after_VWA_1"/>
    <property type="match status" value="1"/>
</dbReference>
<dbReference type="SMART" id="SM00327">
    <property type="entry name" value="VWA"/>
    <property type="match status" value="1"/>
</dbReference>
<sequence>MTILFMNSLSNIAGLSLGIIIFSGLNFMGNTTPTFASLPQQLNRQSSVLKLAQIPEQPSDKVLGGLYVQSATQSQVFPLKQTQVKAKISGNISQVEVSQTFENPFKEPLEAIYVFPLPDQAAVDEMVIKIGDRTIKSRIETREGAKEIYQQAKAQGRTTALLEQERDNIFTQSLANIQPGEQISVTIRYIDQLKFEGGNYEFVFPMVVGPRYIPGELVNKNQPNTNQVPDADRITPPIIDRETKSPHKIQVDLEIDAGVPIENVRSTSHKIITQQQGNRIFVSLDQSDQIPNKDLILRYQISGENTRATVLTEANQQGGHFAAYLLPAISYNPNQIIAKDVIFLMDTSGSQEGEPLKKSQELMKRFIQGLNPEDTFNIIDFANTTNTLSETPLENTPANRQKAINYINQLEANGGTELLNGIQAVMSFPSPSKGRLRSLVLLTDGYIGNDQEVIAEVQNKLKPGNRFYAFGVGSSVNRFLLNRLGEIGRGTTQIVRQDEPTETVVENFFKQINNPILTDLEITWQGEGLKPEIYPISLSDLFDNQPLVLFGRKVDRRNGLLKITGITAKGDRYEQTLPVNFPEINNNESGNIAIAKLWGRARIKELMNQMFSGETKSGVEGVTRTALAYQLLSEYTAFVAVSEEVRVDPNGTRQTVEVPLELPEGVSYDGIFGTPEISQLQSAKPMSLGRTRSASGLNNYGSQRSPEIAPAPSILSGSDLLPTRLTTSKNTASTITVVQLTGISDRTLIDDLNRYLQGLNLADQINGKVTFEMIIDQGNVQRAIFDDVDSDLNVENNLKQAIIIDQIRRSLLTWQPSKPVTGKLKITLELKATPSPTP</sequence>
<evidence type="ECO:0000259" key="3">
    <source>
        <dbReference type="PROSITE" id="PS51468"/>
    </source>
</evidence>
<name>A0A7Z9BIL5_9CYAN</name>
<dbReference type="Proteomes" id="UP000182190">
    <property type="component" value="Unassembled WGS sequence"/>
</dbReference>
<dbReference type="PROSITE" id="PS50234">
    <property type="entry name" value="VWFA"/>
    <property type="match status" value="1"/>
</dbReference>
<accession>A0A7Z9BIL5</accession>
<evidence type="ECO:0000259" key="2">
    <source>
        <dbReference type="PROSITE" id="PS50234"/>
    </source>
</evidence>
<feature type="domain" description="VWFA" evidence="2">
    <location>
        <begin position="340"/>
        <end position="512"/>
    </location>
</feature>
<organism evidence="4 5">
    <name type="scientific">Planktothrix paucivesiculata PCC 9631</name>
    <dbReference type="NCBI Taxonomy" id="671071"/>
    <lineage>
        <taxon>Bacteria</taxon>
        <taxon>Bacillati</taxon>
        <taxon>Cyanobacteriota</taxon>
        <taxon>Cyanophyceae</taxon>
        <taxon>Oscillatoriophycideae</taxon>
        <taxon>Oscillatoriales</taxon>
        <taxon>Microcoleaceae</taxon>
        <taxon>Planktothrix</taxon>
    </lineage>
</organism>
<dbReference type="InterPro" id="IPR036465">
    <property type="entry name" value="vWFA_dom_sf"/>
</dbReference>
<dbReference type="Pfam" id="PF08487">
    <property type="entry name" value="VIT"/>
    <property type="match status" value="1"/>
</dbReference>
<feature type="region of interest" description="Disordered" evidence="1">
    <location>
        <begin position="691"/>
        <end position="714"/>
    </location>
</feature>
<dbReference type="InterPro" id="IPR013694">
    <property type="entry name" value="VIT"/>
</dbReference>
<evidence type="ECO:0000313" key="4">
    <source>
        <dbReference type="EMBL" id="VXD12633.1"/>
    </source>
</evidence>
<dbReference type="SMART" id="SM00609">
    <property type="entry name" value="VIT"/>
    <property type="match status" value="1"/>
</dbReference>